<evidence type="ECO:0000313" key="3">
    <source>
        <dbReference type="Proteomes" id="UP000598120"/>
    </source>
</evidence>
<dbReference type="RefSeq" id="WP_188606469.1">
    <property type="nucleotide sequence ID" value="NZ_BMIC01000005.1"/>
</dbReference>
<dbReference type="Pfam" id="PF00578">
    <property type="entry name" value="AhpC-TSA"/>
    <property type="match status" value="1"/>
</dbReference>
<reference evidence="2 3" key="1">
    <citation type="journal article" date="2014" name="Int. J. Syst. Evol. Microbiol.">
        <title>Complete genome sequence of Corynebacterium casei LMG S-19264T (=DSM 44701T), isolated from a smear-ripened cheese.</title>
        <authorList>
            <consortium name="US DOE Joint Genome Institute (JGI-PGF)"/>
            <person name="Walter F."/>
            <person name="Albersmeier A."/>
            <person name="Kalinowski J."/>
            <person name="Ruckert C."/>
        </authorList>
    </citation>
    <scope>NUCLEOTIDE SEQUENCE [LARGE SCALE GENOMIC DNA]</scope>
    <source>
        <strain evidence="2 3">CGMCC 1.15295</strain>
    </source>
</reference>
<protein>
    <recommendedName>
        <fullName evidence="1">Thioredoxin domain-containing protein</fullName>
    </recommendedName>
</protein>
<evidence type="ECO:0000259" key="1">
    <source>
        <dbReference type="PROSITE" id="PS51352"/>
    </source>
</evidence>
<feature type="domain" description="Thioredoxin" evidence="1">
    <location>
        <begin position="29"/>
        <end position="165"/>
    </location>
</feature>
<dbReference type="SUPFAM" id="SSF52833">
    <property type="entry name" value="Thioredoxin-like"/>
    <property type="match status" value="1"/>
</dbReference>
<dbReference type="InterPro" id="IPR050553">
    <property type="entry name" value="Thioredoxin_ResA/DsbE_sf"/>
</dbReference>
<organism evidence="2 3">
    <name type="scientific">Aquaticitalea lipolytica</name>
    <dbReference type="NCBI Taxonomy" id="1247562"/>
    <lineage>
        <taxon>Bacteria</taxon>
        <taxon>Pseudomonadati</taxon>
        <taxon>Bacteroidota</taxon>
        <taxon>Flavobacteriia</taxon>
        <taxon>Flavobacteriales</taxon>
        <taxon>Flavobacteriaceae</taxon>
        <taxon>Aquaticitalea</taxon>
    </lineage>
</organism>
<dbReference type="PANTHER" id="PTHR42852">
    <property type="entry name" value="THIOL:DISULFIDE INTERCHANGE PROTEIN DSBE"/>
    <property type="match status" value="1"/>
</dbReference>
<dbReference type="GO" id="GO:0016491">
    <property type="term" value="F:oxidoreductase activity"/>
    <property type="evidence" value="ECO:0007669"/>
    <property type="project" value="InterPro"/>
</dbReference>
<dbReference type="AlphaFoldDB" id="A0A8J2XAG0"/>
<dbReference type="InterPro" id="IPR036249">
    <property type="entry name" value="Thioredoxin-like_sf"/>
</dbReference>
<dbReference type="PANTHER" id="PTHR42852:SF13">
    <property type="entry name" value="PROTEIN DIPZ"/>
    <property type="match status" value="1"/>
</dbReference>
<dbReference type="Proteomes" id="UP000598120">
    <property type="component" value="Unassembled WGS sequence"/>
</dbReference>
<sequence length="165" mass="18852">MNSKTFLSVLFITISTISFGQKKQLWAKSFLNKKAPELNIQQWVSEKPNTEGKFILIDFWGTWCGPCIKAIPELNEYQETFKDQLVIIGVSKESFEKVKGFKKAKMEYFSGIDVNGALNDTYEIEGIPHVVLIDPKGIVRWEGFPFLAGYELTSKTIEDIIAKYK</sequence>
<dbReference type="CDD" id="cd02966">
    <property type="entry name" value="TlpA_like_family"/>
    <property type="match status" value="1"/>
</dbReference>
<evidence type="ECO:0000313" key="2">
    <source>
        <dbReference type="EMBL" id="GFZ90247.1"/>
    </source>
</evidence>
<proteinExistence type="predicted"/>
<accession>A0A8J2XAG0</accession>
<dbReference type="InterPro" id="IPR000866">
    <property type="entry name" value="AhpC/TSA"/>
</dbReference>
<dbReference type="Gene3D" id="3.40.30.10">
    <property type="entry name" value="Glutaredoxin"/>
    <property type="match status" value="1"/>
</dbReference>
<name>A0A8J2XAG0_9FLAO</name>
<gene>
    <name evidence="2" type="ORF">GCM10011531_22290</name>
</gene>
<keyword evidence="3" id="KW-1185">Reference proteome</keyword>
<dbReference type="InterPro" id="IPR013766">
    <property type="entry name" value="Thioredoxin_domain"/>
</dbReference>
<dbReference type="EMBL" id="BMIC01000005">
    <property type="protein sequence ID" value="GFZ90247.1"/>
    <property type="molecule type" value="Genomic_DNA"/>
</dbReference>
<comment type="caution">
    <text evidence="2">The sequence shown here is derived from an EMBL/GenBank/DDBJ whole genome shotgun (WGS) entry which is preliminary data.</text>
</comment>
<dbReference type="GO" id="GO:0016209">
    <property type="term" value="F:antioxidant activity"/>
    <property type="evidence" value="ECO:0007669"/>
    <property type="project" value="InterPro"/>
</dbReference>
<dbReference type="PROSITE" id="PS51352">
    <property type="entry name" value="THIOREDOXIN_2"/>
    <property type="match status" value="1"/>
</dbReference>